<evidence type="ECO:0000256" key="1">
    <source>
        <dbReference type="SAM" id="Phobius"/>
    </source>
</evidence>
<keyword evidence="1" id="KW-1133">Transmembrane helix</keyword>
<dbReference type="InterPro" id="IPR050229">
    <property type="entry name" value="GlpE_sulfurtransferase"/>
</dbReference>
<dbReference type="PATRIC" id="fig|1173020.3.peg.1911"/>
<dbReference type="AlphaFoldDB" id="K9UCJ5"/>
<feature type="domain" description="Rhodanese" evidence="2">
    <location>
        <begin position="22"/>
        <end position="110"/>
    </location>
</feature>
<dbReference type="SUPFAM" id="SSF52821">
    <property type="entry name" value="Rhodanese/Cell cycle control phosphatase"/>
    <property type="match status" value="1"/>
</dbReference>
<dbReference type="Gene3D" id="3.40.250.10">
    <property type="entry name" value="Rhodanese-like domain"/>
    <property type="match status" value="1"/>
</dbReference>
<organism evidence="3 4">
    <name type="scientific">Chamaesiphon minutus (strain ATCC 27169 / PCC 6605)</name>
    <dbReference type="NCBI Taxonomy" id="1173020"/>
    <lineage>
        <taxon>Bacteria</taxon>
        <taxon>Bacillati</taxon>
        <taxon>Cyanobacteriota</taxon>
        <taxon>Cyanophyceae</taxon>
        <taxon>Gomontiellales</taxon>
        <taxon>Chamaesiphonaceae</taxon>
        <taxon>Chamaesiphon</taxon>
    </lineage>
</organism>
<keyword evidence="1" id="KW-0812">Transmembrane</keyword>
<sequence>MISPEKPKIQTIDPATLDRLLSNQQAILFDVREAGEHAAERIADSVSLPLSTIDLVEIDLQPDRQLVLYCKSGRRSAQAARKLFEAGGIEVIHLEGGLNAWKAAAYPTQIDKKAPISLFRQVQIVAGSLVAIATVCGVLVSPWFLLLSGFVGCGLVYAGISDTCAMGMLLAKLPYNQRAKAS</sequence>
<dbReference type="KEGG" id="cmp:Cha6605_1663"/>
<proteinExistence type="predicted"/>
<dbReference type="OrthoDB" id="9792975at2"/>
<evidence type="ECO:0000313" key="4">
    <source>
        <dbReference type="Proteomes" id="UP000010366"/>
    </source>
</evidence>
<feature type="transmembrane region" description="Helical" evidence="1">
    <location>
        <begin position="122"/>
        <end position="140"/>
    </location>
</feature>
<dbReference type="InterPro" id="IPR001763">
    <property type="entry name" value="Rhodanese-like_dom"/>
</dbReference>
<feature type="transmembrane region" description="Helical" evidence="1">
    <location>
        <begin position="146"/>
        <end position="171"/>
    </location>
</feature>
<keyword evidence="4" id="KW-1185">Reference proteome</keyword>
<dbReference type="InterPro" id="IPR036873">
    <property type="entry name" value="Rhodanese-like_dom_sf"/>
</dbReference>
<protein>
    <submittedName>
        <fullName evidence="3">Rhodanese-related sulfurtransferase</fullName>
    </submittedName>
</protein>
<dbReference type="GO" id="GO:0016740">
    <property type="term" value="F:transferase activity"/>
    <property type="evidence" value="ECO:0007669"/>
    <property type="project" value="UniProtKB-KW"/>
</dbReference>
<dbReference type="PANTHER" id="PTHR43031:SF1">
    <property type="entry name" value="PYRIDINE NUCLEOTIDE-DISULPHIDE OXIDOREDUCTASE"/>
    <property type="match status" value="1"/>
</dbReference>
<gene>
    <name evidence="3" type="ORF">Cha6605_1663</name>
</gene>
<dbReference type="CDD" id="cd00158">
    <property type="entry name" value="RHOD"/>
    <property type="match status" value="1"/>
</dbReference>
<dbReference type="PROSITE" id="PS50206">
    <property type="entry name" value="RHODANESE_3"/>
    <property type="match status" value="1"/>
</dbReference>
<reference evidence="3 4" key="1">
    <citation type="submission" date="2012-05" db="EMBL/GenBank/DDBJ databases">
        <title>Finished chromosome of genome of Chamaesiphon sp. PCC 6605.</title>
        <authorList>
            <consortium name="US DOE Joint Genome Institute"/>
            <person name="Gugger M."/>
            <person name="Coursin T."/>
            <person name="Rippka R."/>
            <person name="Tandeau De Marsac N."/>
            <person name="Huntemann M."/>
            <person name="Wei C.-L."/>
            <person name="Han J."/>
            <person name="Detter J.C."/>
            <person name="Han C."/>
            <person name="Tapia R."/>
            <person name="Chen A."/>
            <person name="Kyrpides N."/>
            <person name="Mavromatis K."/>
            <person name="Markowitz V."/>
            <person name="Szeto E."/>
            <person name="Ivanova N."/>
            <person name="Pagani I."/>
            <person name="Pati A."/>
            <person name="Goodwin L."/>
            <person name="Nordberg H.P."/>
            <person name="Cantor M.N."/>
            <person name="Hua S.X."/>
            <person name="Woyke T."/>
            <person name="Kerfeld C.A."/>
        </authorList>
    </citation>
    <scope>NUCLEOTIDE SEQUENCE [LARGE SCALE GENOMIC DNA]</scope>
    <source>
        <strain evidence="4">ATCC 27169 / PCC 6605</strain>
    </source>
</reference>
<dbReference type="Gene3D" id="6.10.140.1340">
    <property type="match status" value="1"/>
</dbReference>
<name>K9UCJ5_CHAP6</name>
<dbReference type="HOGENOM" id="CLU_107126_1_0_3"/>
<dbReference type="STRING" id="1173020.Cha6605_1663"/>
<dbReference type="eggNOG" id="COG0607">
    <property type="taxonomic scope" value="Bacteria"/>
</dbReference>
<evidence type="ECO:0000313" key="3">
    <source>
        <dbReference type="EMBL" id="AFY92802.1"/>
    </source>
</evidence>
<dbReference type="RefSeq" id="WP_015158976.1">
    <property type="nucleotide sequence ID" value="NC_019697.1"/>
</dbReference>
<dbReference type="EMBL" id="CP003600">
    <property type="protein sequence ID" value="AFY92802.1"/>
    <property type="molecule type" value="Genomic_DNA"/>
</dbReference>
<dbReference type="PANTHER" id="PTHR43031">
    <property type="entry name" value="FAD-DEPENDENT OXIDOREDUCTASE"/>
    <property type="match status" value="1"/>
</dbReference>
<accession>K9UCJ5</accession>
<keyword evidence="3" id="KW-0808">Transferase</keyword>
<dbReference type="Proteomes" id="UP000010366">
    <property type="component" value="Chromosome"/>
</dbReference>
<dbReference type="SMART" id="SM00450">
    <property type="entry name" value="RHOD"/>
    <property type="match status" value="1"/>
</dbReference>
<dbReference type="Pfam" id="PF00581">
    <property type="entry name" value="Rhodanese"/>
    <property type="match status" value="1"/>
</dbReference>
<evidence type="ECO:0000259" key="2">
    <source>
        <dbReference type="PROSITE" id="PS50206"/>
    </source>
</evidence>
<keyword evidence="1" id="KW-0472">Membrane</keyword>